<evidence type="ECO:0000313" key="15">
    <source>
        <dbReference type="Proteomes" id="UP000284706"/>
    </source>
</evidence>
<feature type="domain" description="Tetrapyrrole methylase" evidence="12">
    <location>
        <begin position="470"/>
        <end position="639"/>
    </location>
</feature>
<dbReference type="SUPFAM" id="SSF51735">
    <property type="entry name" value="NAD(P)-binding Rossmann-fold domains"/>
    <property type="match status" value="1"/>
</dbReference>
<dbReference type="OrthoDB" id="508204at2759"/>
<feature type="region of interest" description="Disordered" evidence="11">
    <location>
        <begin position="215"/>
        <end position="252"/>
    </location>
</feature>
<gene>
    <name evidence="14" type="ORF">CVT26_009452</name>
</gene>
<proteinExistence type="inferred from homology"/>
<dbReference type="Pfam" id="PF00590">
    <property type="entry name" value="TP_methylase"/>
    <property type="match status" value="2"/>
</dbReference>
<comment type="subunit">
    <text evidence="1">Homodimer.</text>
</comment>
<evidence type="ECO:0000256" key="11">
    <source>
        <dbReference type="SAM" id="MobiDB-lite"/>
    </source>
</evidence>
<dbReference type="InterPro" id="IPR036291">
    <property type="entry name" value="NAD(P)-bd_dom_sf"/>
</dbReference>
<keyword evidence="6" id="KW-0949">S-adenosyl-L-methionine</keyword>
<protein>
    <recommendedName>
        <fullName evidence="2">precorrin-2 dehydrogenase</fullName>
        <ecNumber evidence="2">1.3.1.76</ecNumber>
    </recommendedName>
</protein>
<dbReference type="SUPFAM" id="SSF75615">
    <property type="entry name" value="Siroheme synthase middle domains-like"/>
    <property type="match status" value="1"/>
</dbReference>
<dbReference type="InterPro" id="IPR035996">
    <property type="entry name" value="4pyrrol_Methylase_sf"/>
</dbReference>
<dbReference type="GO" id="GO:0032259">
    <property type="term" value="P:methylation"/>
    <property type="evidence" value="ECO:0007669"/>
    <property type="project" value="UniProtKB-KW"/>
</dbReference>
<keyword evidence="9" id="KW-0627">Porphyrin biosynthesis</keyword>
<evidence type="ECO:0000256" key="10">
    <source>
        <dbReference type="ARBA" id="ARBA00035662"/>
    </source>
</evidence>
<dbReference type="InterPro" id="IPR050161">
    <property type="entry name" value="Siro_Cobalamin_biosynth"/>
</dbReference>
<dbReference type="Gene3D" id="3.40.50.720">
    <property type="entry name" value="NAD(P)-binding Rossmann-like Domain"/>
    <property type="match status" value="1"/>
</dbReference>
<evidence type="ECO:0000256" key="4">
    <source>
        <dbReference type="ARBA" id="ARBA00022603"/>
    </source>
</evidence>
<dbReference type="InterPro" id="IPR028281">
    <property type="entry name" value="Sirohaem_synthase_central"/>
</dbReference>
<dbReference type="InterPro" id="IPR000878">
    <property type="entry name" value="4pyrrol_Mease"/>
</dbReference>
<dbReference type="InterPro" id="IPR006366">
    <property type="entry name" value="CobA/CysG_C"/>
</dbReference>
<keyword evidence="15" id="KW-1185">Reference proteome</keyword>
<feature type="region of interest" description="Disordered" evidence="11">
    <location>
        <begin position="575"/>
        <end position="611"/>
    </location>
</feature>
<dbReference type="FunCoup" id="A0A409YI89">
    <property type="interactions" value="84"/>
</dbReference>
<accession>A0A409YI89</accession>
<dbReference type="GO" id="GO:0043115">
    <property type="term" value="F:precorrin-2 dehydrogenase activity"/>
    <property type="evidence" value="ECO:0007669"/>
    <property type="project" value="UniProtKB-EC"/>
</dbReference>
<keyword evidence="5" id="KW-0808">Transferase</keyword>
<evidence type="ECO:0000259" key="13">
    <source>
        <dbReference type="Pfam" id="PF14824"/>
    </source>
</evidence>
<dbReference type="GO" id="GO:0004851">
    <property type="term" value="F:uroporphyrin-III C-methyltransferase activity"/>
    <property type="evidence" value="ECO:0007669"/>
    <property type="project" value="TreeGrafter"/>
</dbReference>
<dbReference type="Gene3D" id="3.40.1010.10">
    <property type="entry name" value="Cobalt-precorrin-4 Transmethylase, Domain 1"/>
    <property type="match status" value="2"/>
</dbReference>
<reference evidence="14 15" key="1">
    <citation type="journal article" date="2018" name="Evol. Lett.">
        <title>Horizontal gene cluster transfer increased hallucinogenic mushroom diversity.</title>
        <authorList>
            <person name="Reynolds H.T."/>
            <person name="Vijayakumar V."/>
            <person name="Gluck-Thaler E."/>
            <person name="Korotkin H.B."/>
            <person name="Matheny P.B."/>
            <person name="Slot J.C."/>
        </authorList>
    </citation>
    <scope>NUCLEOTIDE SEQUENCE [LARGE SCALE GENOMIC DNA]</scope>
    <source>
        <strain evidence="14 15">SRW20</strain>
    </source>
</reference>
<dbReference type="AlphaFoldDB" id="A0A409YI89"/>
<comment type="caution">
    <text evidence="14">The sequence shown here is derived from an EMBL/GenBank/DDBJ whole genome shotgun (WGS) entry which is preliminary data.</text>
</comment>
<evidence type="ECO:0000313" key="14">
    <source>
        <dbReference type="EMBL" id="PPR02741.1"/>
    </source>
</evidence>
<feature type="domain" description="Siroheme synthase central" evidence="13">
    <location>
        <begin position="166"/>
        <end position="189"/>
    </location>
</feature>
<evidence type="ECO:0000256" key="7">
    <source>
        <dbReference type="ARBA" id="ARBA00023002"/>
    </source>
</evidence>
<dbReference type="GO" id="GO:0019354">
    <property type="term" value="P:siroheme biosynthetic process"/>
    <property type="evidence" value="ECO:0007669"/>
    <property type="project" value="InterPro"/>
</dbReference>
<keyword evidence="4" id="KW-0489">Methyltransferase</keyword>
<feature type="domain" description="Tetrapyrrole methylase" evidence="12">
    <location>
        <begin position="354"/>
        <end position="435"/>
    </location>
</feature>
<dbReference type="PANTHER" id="PTHR45790:SF6">
    <property type="entry name" value="UROPORPHYRINOGEN-III C-METHYLTRANSFERASE"/>
    <property type="match status" value="1"/>
</dbReference>
<dbReference type="Proteomes" id="UP000284706">
    <property type="component" value="Unassembled WGS sequence"/>
</dbReference>
<evidence type="ECO:0000256" key="6">
    <source>
        <dbReference type="ARBA" id="ARBA00022691"/>
    </source>
</evidence>
<dbReference type="InterPro" id="IPR014777">
    <property type="entry name" value="4pyrrole_Mease_sub1"/>
</dbReference>
<dbReference type="EMBL" id="NHYE01000825">
    <property type="protein sequence ID" value="PPR02741.1"/>
    <property type="molecule type" value="Genomic_DNA"/>
</dbReference>
<keyword evidence="8" id="KW-0520">NAD</keyword>
<evidence type="ECO:0000256" key="2">
    <source>
        <dbReference type="ARBA" id="ARBA00012400"/>
    </source>
</evidence>
<organism evidence="14 15">
    <name type="scientific">Gymnopilus dilepis</name>
    <dbReference type="NCBI Taxonomy" id="231916"/>
    <lineage>
        <taxon>Eukaryota</taxon>
        <taxon>Fungi</taxon>
        <taxon>Dikarya</taxon>
        <taxon>Basidiomycota</taxon>
        <taxon>Agaricomycotina</taxon>
        <taxon>Agaricomycetes</taxon>
        <taxon>Agaricomycetidae</taxon>
        <taxon>Agaricales</taxon>
        <taxon>Agaricineae</taxon>
        <taxon>Hymenogastraceae</taxon>
        <taxon>Gymnopilus</taxon>
    </lineage>
</organism>
<dbReference type="STRING" id="231916.A0A409YI89"/>
<comment type="similarity">
    <text evidence="10">In the N-terminal section; belongs to the precorrin methyltransferase family.</text>
</comment>
<keyword evidence="7" id="KW-0560">Oxidoreductase</keyword>
<dbReference type="EC" id="1.3.1.76" evidence="2"/>
<name>A0A409YI89_9AGAR</name>
<dbReference type="Pfam" id="PF14824">
    <property type="entry name" value="Sirohm_synth_M"/>
    <property type="match status" value="1"/>
</dbReference>
<dbReference type="CDD" id="cd11642">
    <property type="entry name" value="SUMT"/>
    <property type="match status" value="1"/>
</dbReference>
<evidence type="ECO:0000256" key="5">
    <source>
        <dbReference type="ARBA" id="ARBA00022679"/>
    </source>
</evidence>
<feature type="compositionally biased region" description="Acidic residues" evidence="11">
    <location>
        <begin position="223"/>
        <end position="235"/>
    </location>
</feature>
<evidence type="ECO:0000259" key="12">
    <source>
        <dbReference type="Pfam" id="PF00590"/>
    </source>
</evidence>
<dbReference type="Gene3D" id="3.30.950.10">
    <property type="entry name" value="Methyltransferase, Cobalt-precorrin-4 Transmethylase, Domain 2"/>
    <property type="match status" value="1"/>
</dbReference>
<dbReference type="PANTHER" id="PTHR45790">
    <property type="entry name" value="SIROHEME SYNTHASE-RELATED"/>
    <property type="match status" value="1"/>
</dbReference>
<evidence type="ECO:0000256" key="1">
    <source>
        <dbReference type="ARBA" id="ARBA00011738"/>
    </source>
</evidence>
<dbReference type="SUPFAM" id="SSF53790">
    <property type="entry name" value="Tetrapyrrole methylase"/>
    <property type="match status" value="2"/>
</dbReference>
<keyword evidence="3" id="KW-0488">Methylation</keyword>
<evidence type="ECO:0000256" key="9">
    <source>
        <dbReference type="ARBA" id="ARBA00023244"/>
    </source>
</evidence>
<evidence type="ECO:0000256" key="8">
    <source>
        <dbReference type="ARBA" id="ARBA00023027"/>
    </source>
</evidence>
<dbReference type="InterPro" id="IPR014776">
    <property type="entry name" value="4pyrrole_Mease_sub2"/>
</dbReference>
<feature type="region of interest" description="Disordered" evidence="11">
    <location>
        <begin position="290"/>
        <end position="315"/>
    </location>
</feature>
<evidence type="ECO:0000256" key="3">
    <source>
        <dbReference type="ARBA" id="ARBA00022481"/>
    </source>
</evidence>
<dbReference type="InParanoid" id="A0A409YI89"/>
<dbReference type="Pfam" id="PF13241">
    <property type="entry name" value="NAD_binding_7"/>
    <property type="match status" value="1"/>
</dbReference>
<sequence length="729" mass="79148">MATYARPEGGASLILSFKLHNKTTLIVGSGTLAASRAFAALEADSQVIILAKGGYESACEELQYRAQHNQLRIVDWDDLPGSSGPSSHADTLDNFLDSTPEISLVTVTETLSTAPRIDRVAAEQIYKACRTRRIPVNTTDIGDLSDFSFTSSHRFDHPDSGRKTALQIGVTTNGHGCRLSARLRREIVAKLPREVGAAVQNVGYLRALAKSEQDALDGSLAVPEDEAREEEEISEESSVSTPNRPVPSRSTEENAIEIRRRRIKWVAQVSEYWPISKLASMSEEELKSVLAEESHLSPNTQPNDTKDLSNGDNSLPAVQLSAQDQQAQVSSQPSLHFEHLPIPPSPKSTKRGRILLVGSGPGHPSLLTIATHTALTQHADLVLSDKLVPAAVLNLIPKHVQVRIARKFPGNAEGAQTEMMEAAVEAANRGMTVVRSHVHIFSLHPRLFLLLHPCTHNFVFNSTSGPPKQLKQGDPVVYGRAGEEVLYFRSHGFEPLVIPGVSSALAAPTFAGIPVTQRGVAESFIVCTGVGRKGKEVQLPGYERSRTLIVLMGVARIRQVVDTLLFDERDLGSGDHMAATSPNLGSDRDQGGDRNTLSQSTQQQRRREGAAYPPHTPIAIIERASMPDQRVIYSTLKDIVRALESSGEQRPPGMMVIGWAVLALSGAGDMGVLDENIDLSADSAGEEEVMGTLEKRDRERVQRWLGLGGDGSALGWKVREGIETGWDSL</sequence>